<dbReference type="Proteomes" id="UP000324758">
    <property type="component" value="Unassembled WGS sequence"/>
</dbReference>
<keyword evidence="2" id="KW-1185">Reference proteome</keyword>
<gene>
    <name evidence="1" type="ORF">FXB40_00830</name>
</gene>
<sequence length="65" mass="7162">MPYALFEDDQKLSKEFPTEEEVWAHAEEAGLVDFVAGKTVLEDGYTIQPCQPDDETGIPVPPPGL</sequence>
<name>A0A5D3KP01_9BRAD</name>
<evidence type="ECO:0000313" key="1">
    <source>
        <dbReference type="EMBL" id="TYM00099.1"/>
    </source>
</evidence>
<comment type="caution">
    <text evidence="1">The sequence shown here is derived from an EMBL/GenBank/DDBJ whole genome shotgun (WGS) entry which is preliminary data.</text>
</comment>
<protein>
    <submittedName>
        <fullName evidence="1">Uncharacterized protein</fullName>
    </submittedName>
</protein>
<evidence type="ECO:0000313" key="2">
    <source>
        <dbReference type="Proteomes" id="UP000324758"/>
    </source>
</evidence>
<organism evidence="1 2">
    <name type="scientific">Bradyrhizobium rifense</name>
    <dbReference type="NCBI Taxonomy" id="515499"/>
    <lineage>
        <taxon>Bacteria</taxon>
        <taxon>Pseudomonadati</taxon>
        <taxon>Pseudomonadota</taxon>
        <taxon>Alphaproteobacteria</taxon>
        <taxon>Hyphomicrobiales</taxon>
        <taxon>Nitrobacteraceae</taxon>
        <taxon>Bradyrhizobium</taxon>
    </lineage>
</organism>
<dbReference type="RefSeq" id="WP_148770230.1">
    <property type="nucleotide sequence ID" value="NZ_VSSS01000002.1"/>
</dbReference>
<dbReference type="EMBL" id="VSSS01000002">
    <property type="protein sequence ID" value="TYM00099.1"/>
    <property type="molecule type" value="Genomic_DNA"/>
</dbReference>
<accession>A0A5D3KP01</accession>
<dbReference type="AlphaFoldDB" id="A0A5D3KP01"/>
<proteinExistence type="predicted"/>
<reference evidence="1 2" key="1">
    <citation type="submission" date="2019-08" db="EMBL/GenBank/DDBJ databases">
        <title>Bradyrhizobium hipponensis sp. nov., a rhizobium isolated from a Lupinus angustifolius root nodule in Tunisia.</title>
        <authorList>
            <person name="Off K."/>
            <person name="Rejili M."/>
            <person name="Mars M."/>
            <person name="Brachmann A."/>
            <person name="Marin M."/>
        </authorList>
    </citation>
    <scope>NUCLEOTIDE SEQUENCE [LARGE SCALE GENOMIC DNA]</scope>
    <source>
        <strain evidence="1 2">CTAW71</strain>
    </source>
</reference>
<dbReference type="OrthoDB" id="8245763at2"/>